<evidence type="ECO:0000313" key="1">
    <source>
        <dbReference type="Proteomes" id="UP000515145"/>
    </source>
</evidence>
<dbReference type="Proteomes" id="UP000515145">
    <property type="component" value="Chromosome 2"/>
</dbReference>
<dbReference type="PANTHER" id="PTHR31025:SF31">
    <property type="entry name" value="SI:CH211-166E11.5"/>
    <property type="match status" value="1"/>
</dbReference>
<organism evidence="1 2">
    <name type="scientific">Parambassis ranga</name>
    <name type="common">Indian glassy fish</name>
    <dbReference type="NCBI Taxonomy" id="210632"/>
    <lineage>
        <taxon>Eukaryota</taxon>
        <taxon>Metazoa</taxon>
        <taxon>Chordata</taxon>
        <taxon>Craniata</taxon>
        <taxon>Vertebrata</taxon>
        <taxon>Euteleostomi</taxon>
        <taxon>Actinopterygii</taxon>
        <taxon>Neopterygii</taxon>
        <taxon>Teleostei</taxon>
        <taxon>Neoteleostei</taxon>
        <taxon>Acanthomorphata</taxon>
        <taxon>Ovalentaria</taxon>
        <taxon>Ambassidae</taxon>
        <taxon>Parambassis</taxon>
    </lineage>
</organism>
<dbReference type="PANTHER" id="PTHR31025">
    <property type="entry name" value="SI:CH211-196P9.1-RELATED"/>
    <property type="match status" value="1"/>
</dbReference>
<protein>
    <submittedName>
        <fullName evidence="2">Uncharacterized protein LOC114448919 isoform X1</fullName>
    </submittedName>
</protein>
<keyword evidence="1" id="KW-1185">Reference proteome</keyword>
<dbReference type="OrthoDB" id="8839291at2759"/>
<proteinExistence type="predicted"/>
<accession>A0A6P7JYB5</accession>
<name>A0A6P7JYB5_9TELE</name>
<dbReference type="GeneID" id="114448919"/>
<reference evidence="2" key="1">
    <citation type="submission" date="2025-08" db="UniProtKB">
        <authorList>
            <consortium name="RefSeq"/>
        </authorList>
    </citation>
    <scope>IDENTIFICATION</scope>
</reference>
<gene>
    <name evidence="2" type="primary">LOC114448919</name>
</gene>
<dbReference type="InParanoid" id="A0A6P7JYB5"/>
<evidence type="ECO:0000313" key="2">
    <source>
        <dbReference type="RefSeq" id="XP_028281969.1"/>
    </source>
</evidence>
<sequence length="661" mass="74402">MVLSHNAPQVLTQQHDCKEEEILSDQQLCNQETNCSLDWEQPEPTQIKEEQQVLCSSDKGEQHVLNEKADPLFVTAAHESNHIQPDQSCDVVLSHNSPGKKCLKCKSCGKLFTHQKLYTHQRTHTDSLKMATPAKLRIIMGENDIHKLLLPSGIPGTLQELLCIIQETFCIPGEFTVMSEDADFGGQFFTLSSIEEVVDRGTLKIVQAQAPVILNLPSVEEADVDHSLTGQTFERCSSIPSGSHANIILSPSDGSDMCGRSQPWPAKFQVPAFSYVVNRMLEAGNLAYQKDGTLLNNPRLISSVLEKLAEEIFRYTAYPTGVQVLAVVEALMEKYPCLKEPGSFNGLYGWQQRIKYKMGNYRAKLRCRQLACPELEVNTRKRLSSNENGRTKGIKRPKKAEVNYLPPLPFGDTVDTLEQERQDLLKEATKKNNDGVIADKMERSFSYRRLEVVKQCPAVKAFMERWPSLFSETQIKAEFRRITAVHLERTFLSQLDFYTPKLSEIFAAKGGVAGTKIRPLLLSFSQEQVESRRDAIIRCLMEYLSESTEELIKDYQDISKEEVKEDYAAHLMKICVISSGPTQEGLAATDVSVIIEGTEVLADCKSVAKACLLLMGLIYAMNLSYPTKLRYTFEVFQKLFLKLDCLKMSPKVQALHNKLLG</sequence>
<dbReference type="AlphaFoldDB" id="A0A6P7JYB5"/>
<dbReference type="RefSeq" id="XP_028281969.1">
    <property type="nucleotide sequence ID" value="XM_028426168.1"/>
</dbReference>